<dbReference type="Proteomes" id="UP001057402">
    <property type="component" value="Chromosome 6"/>
</dbReference>
<gene>
    <name evidence="1" type="ORF">MLD38_022995</name>
</gene>
<comment type="caution">
    <text evidence="1">The sequence shown here is derived from an EMBL/GenBank/DDBJ whole genome shotgun (WGS) entry which is preliminary data.</text>
</comment>
<reference evidence="2" key="1">
    <citation type="journal article" date="2023" name="Front. Plant Sci.">
        <title>Chromosomal-level genome assembly of Melastoma candidum provides insights into trichome evolution.</title>
        <authorList>
            <person name="Zhong Y."/>
            <person name="Wu W."/>
            <person name="Sun C."/>
            <person name="Zou P."/>
            <person name="Liu Y."/>
            <person name="Dai S."/>
            <person name="Zhou R."/>
        </authorList>
    </citation>
    <scope>NUCLEOTIDE SEQUENCE [LARGE SCALE GENOMIC DNA]</scope>
</reference>
<organism evidence="1 2">
    <name type="scientific">Melastoma candidum</name>
    <dbReference type="NCBI Taxonomy" id="119954"/>
    <lineage>
        <taxon>Eukaryota</taxon>
        <taxon>Viridiplantae</taxon>
        <taxon>Streptophyta</taxon>
        <taxon>Embryophyta</taxon>
        <taxon>Tracheophyta</taxon>
        <taxon>Spermatophyta</taxon>
        <taxon>Magnoliopsida</taxon>
        <taxon>eudicotyledons</taxon>
        <taxon>Gunneridae</taxon>
        <taxon>Pentapetalae</taxon>
        <taxon>rosids</taxon>
        <taxon>malvids</taxon>
        <taxon>Myrtales</taxon>
        <taxon>Melastomataceae</taxon>
        <taxon>Melastomatoideae</taxon>
        <taxon>Melastomateae</taxon>
        <taxon>Melastoma</taxon>
    </lineage>
</organism>
<keyword evidence="2" id="KW-1185">Reference proteome</keyword>
<proteinExistence type="predicted"/>
<protein>
    <submittedName>
        <fullName evidence="1">Uncharacterized protein</fullName>
    </submittedName>
</protein>
<evidence type="ECO:0000313" key="2">
    <source>
        <dbReference type="Proteomes" id="UP001057402"/>
    </source>
</evidence>
<name>A0ACB9QM99_9MYRT</name>
<dbReference type="EMBL" id="CM042885">
    <property type="protein sequence ID" value="KAI4367233.1"/>
    <property type="molecule type" value="Genomic_DNA"/>
</dbReference>
<accession>A0ACB9QM99</accession>
<evidence type="ECO:0000313" key="1">
    <source>
        <dbReference type="EMBL" id="KAI4367233.1"/>
    </source>
</evidence>
<sequence>MDENPAEARSFLLSKLRNMNANLKEVIKRMKLDHILLSLPPKYIKSWEHLFSNIAGDTFHPLMMDLRQDGYIVLEDRVVLIPVLNETEPIHDRADELSILLRQHRKHFLVGEGEISSTILAKNNSPVGLPGMRRNQDFDLGWRRLHRESRVLSRARKRNVPALLRRQVKRRAIETPLRVEMTENEKVHPDCPNAANPYHECFEECYVKMGKAKPQRVKSFSGLVKRDRRRKNRESSHQQPKPETVTTFPSVEQDNISGIQSEKYEQDDSKTITSIPYSGEIHLEDFSFNKGQTMSSQSVPTSGHITPPLANSPDRVLKTLNDHLIFTTTDLEFVAPPFNHSPDRLSVLMNGNVSSAVSTPSRYEHDEEKHVDSRDLLPNGKLNEPPQRAQHTPVRSLSSSITDNDRPYQDSDDDEVQSVISESRVTVGKYYVKESLASILRAVLKKYGDIAENCVMESVSMRSYSLECVCVVIQDLQSASFMQLSKAKIKEMLTILKDLEKSRVKVDWLRRVLNELSEVSDVIAQHQHLKTEQARCESSVEVLKKELEMNLDDLAAKEREVQEAKSLVNETKDKIRRREMETSKLGEDVATLRSQLENFQFGAVMKELL</sequence>